<reference evidence="2 3" key="1">
    <citation type="submission" date="2017-11" db="EMBL/GenBank/DDBJ databases">
        <title>De-novo sequencing of pomegranate (Punica granatum L.) genome.</title>
        <authorList>
            <person name="Akparov Z."/>
            <person name="Amiraslanov A."/>
            <person name="Hajiyeva S."/>
            <person name="Abbasov M."/>
            <person name="Kaur K."/>
            <person name="Hamwieh A."/>
            <person name="Solovyev V."/>
            <person name="Salamov A."/>
            <person name="Braich B."/>
            <person name="Kosarev P."/>
            <person name="Mahmoud A."/>
            <person name="Hajiyev E."/>
            <person name="Babayeva S."/>
            <person name="Izzatullayeva V."/>
            <person name="Mammadov A."/>
            <person name="Mammadov A."/>
            <person name="Sharifova S."/>
            <person name="Ojaghi J."/>
            <person name="Eynullazada K."/>
            <person name="Bayramov B."/>
            <person name="Abdulazimova A."/>
            <person name="Shahmuradov I."/>
        </authorList>
    </citation>
    <scope>NUCLEOTIDE SEQUENCE [LARGE SCALE GENOMIC DNA]</scope>
    <source>
        <strain evidence="3">cv. AG2017</strain>
        <tissue evidence="2">Leaf</tissue>
    </source>
</reference>
<feature type="coiled-coil region" evidence="1">
    <location>
        <begin position="11"/>
        <end position="38"/>
    </location>
</feature>
<dbReference type="InterPro" id="IPR043136">
    <property type="entry name" value="B30.2/SPRY_sf"/>
</dbReference>
<accession>A0A2I0KHY6</accession>
<evidence type="ECO:0008006" key="4">
    <source>
        <dbReference type="Google" id="ProtNLM"/>
    </source>
</evidence>
<dbReference type="PANTHER" id="PTHR12381">
    <property type="entry name" value="HETEROGENEOUS NUCLEAR RIBONUCLEOPROTEIN U FAMILY MEMBER"/>
    <property type="match status" value="1"/>
</dbReference>
<dbReference type="InterPro" id="IPR013320">
    <property type="entry name" value="ConA-like_dom_sf"/>
</dbReference>
<keyword evidence="3" id="KW-1185">Reference proteome</keyword>
<protein>
    <recommendedName>
        <fullName evidence="4">SPRY domain-containing protein</fullName>
    </recommendedName>
</protein>
<dbReference type="GO" id="GO:0005634">
    <property type="term" value="C:nucleus"/>
    <property type="evidence" value="ECO:0007669"/>
    <property type="project" value="TreeGrafter"/>
</dbReference>
<comment type="caution">
    <text evidence="2">The sequence shown here is derived from an EMBL/GenBank/DDBJ whole genome shotgun (WGS) entry which is preliminary data.</text>
</comment>
<dbReference type="GO" id="GO:0000380">
    <property type="term" value="P:alternative mRNA splicing, via spliceosome"/>
    <property type="evidence" value="ECO:0007669"/>
    <property type="project" value="TreeGrafter"/>
</dbReference>
<sequence length="253" mass="28700">MPPRKRDRVDDVLERDNLRQLEQRMERMEQVVNQRMDQNPSDEAFFVAGGDGDPKFDEEEEIVTDFNINDSGLQGSGFHEATFDDYWSTTRATIGITGGRDCFSYKIVSVQPVDMPDTPAEDQHLCSTGISRVEEPVKNLGETQHSFGFGSTGKFLTAGKFSDYGEKFEIGDTIVCALEIESAEKYSDYANIDFRSSMEDVYICVDNFISRLLGRIRGRIRSTHGRMMRQTTWQVGIWRKIGSNDLISKETAS</sequence>
<dbReference type="GO" id="GO:0003723">
    <property type="term" value="F:RNA binding"/>
    <property type="evidence" value="ECO:0007669"/>
    <property type="project" value="TreeGrafter"/>
</dbReference>
<dbReference type="SUPFAM" id="SSF49899">
    <property type="entry name" value="Concanavalin A-like lectins/glucanases"/>
    <property type="match status" value="1"/>
</dbReference>
<evidence type="ECO:0000313" key="3">
    <source>
        <dbReference type="Proteomes" id="UP000233551"/>
    </source>
</evidence>
<dbReference type="Proteomes" id="UP000233551">
    <property type="component" value="Unassembled WGS sequence"/>
</dbReference>
<dbReference type="PANTHER" id="PTHR12381:SF56">
    <property type="entry name" value="B30.2_SPRY DOMAIN-CONTAINING PROTEIN-RELATED"/>
    <property type="match status" value="1"/>
</dbReference>
<dbReference type="STRING" id="22663.A0A2I0KHY6"/>
<organism evidence="2 3">
    <name type="scientific">Punica granatum</name>
    <name type="common">Pomegranate</name>
    <dbReference type="NCBI Taxonomy" id="22663"/>
    <lineage>
        <taxon>Eukaryota</taxon>
        <taxon>Viridiplantae</taxon>
        <taxon>Streptophyta</taxon>
        <taxon>Embryophyta</taxon>
        <taxon>Tracheophyta</taxon>
        <taxon>Spermatophyta</taxon>
        <taxon>Magnoliopsida</taxon>
        <taxon>eudicotyledons</taxon>
        <taxon>Gunneridae</taxon>
        <taxon>Pentapetalae</taxon>
        <taxon>rosids</taxon>
        <taxon>malvids</taxon>
        <taxon>Myrtales</taxon>
        <taxon>Lythraceae</taxon>
        <taxon>Punica</taxon>
    </lineage>
</organism>
<dbReference type="Gene3D" id="2.60.120.920">
    <property type="match status" value="1"/>
</dbReference>
<dbReference type="AlphaFoldDB" id="A0A2I0KHY6"/>
<proteinExistence type="predicted"/>
<evidence type="ECO:0000313" key="2">
    <source>
        <dbReference type="EMBL" id="PKI67803.1"/>
    </source>
</evidence>
<keyword evidence="1" id="KW-0175">Coiled coil</keyword>
<evidence type="ECO:0000256" key="1">
    <source>
        <dbReference type="SAM" id="Coils"/>
    </source>
</evidence>
<gene>
    <name evidence="2" type="ORF">CRG98_011776</name>
</gene>
<dbReference type="EMBL" id="PGOL01000582">
    <property type="protein sequence ID" value="PKI67803.1"/>
    <property type="molecule type" value="Genomic_DNA"/>
</dbReference>
<name>A0A2I0KHY6_PUNGR</name>